<dbReference type="InterPro" id="IPR055342">
    <property type="entry name" value="MreC_beta-barrel_core"/>
</dbReference>
<evidence type="ECO:0000256" key="1">
    <source>
        <dbReference type="ARBA" id="ARBA00009369"/>
    </source>
</evidence>
<accession>A0ABV9NZM8</accession>
<sequence length="274" mass="31297">MQQIINFFIKNSYRLLFLLLLGISIYFTIQNNSYHKSRTISSANFVSGYVYEKIDNANKYFDLKEVNQELVEENSYLKQLLYNKKDTILTTTINLPENLLQYKVIQAKVIKNSFDVYDNFLTLNAGTKDGLKEDMGVINSKGVVGIIDKTTNNYATVLSILNTKSQLNAKIKNTNHFGTLTWDAKNVGYVQLIDVPRLANLKKGDTIVTGGQSVIFPENIPIGKIDKAYKDKNTNYYTISVRLFNDMTNVGFVYVIDNKKKSELIELQNSYNEQ</sequence>
<evidence type="ECO:0000259" key="6">
    <source>
        <dbReference type="Pfam" id="PF04085"/>
    </source>
</evidence>
<evidence type="ECO:0000256" key="3">
    <source>
        <dbReference type="ARBA" id="ARBA00022960"/>
    </source>
</evidence>
<keyword evidence="5" id="KW-0812">Transmembrane</keyword>
<gene>
    <name evidence="7" type="primary">mreC</name>
    <name evidence="7" type="ORF">ACFO3U_02250</name>
</gene>
<feature type="domain" description="Rod shape-determining protein MreC beta-barrel core" evidence="6">
    <location>
        <begin position="109"/>
        <end position="256"/>
    </location>
</feature>
<evidence type="ECO:0000256" key="4">
    <source>
        <dbReference type="ARBA" id="ARBA00032089"/>
    </source>
</evidence>
<dbReference type="Pfam" id="PF04085">
    <property type="entry name" value="MreC"/>
    <property type="match status" value="1"/>
</dbReference>
<dbReference type="PANTHER" id="PTHR34138">
    <property type="entry name" value="CELL SHAPE-DETERMINING PROTEIN MREC"/>
    <property type="match status" value="1"/>
</dbReference>
<proteinExistence type="inferred from homology"/>
<dbReference type="InterPro" id="IPR042175">
    <property type="entry name" value="Cell/Rod_MreC_2"/>
</dbReference>
<dbReference type="NCBIfam" id="NF010532">
    <property type="entry name" value="PRK13922.9-3"/>
    <property type="match status" value="1"/>
</dbReference>
<name>A0ABV9NZM8_9FLAO</name>
<keyword evidence="8" id="KW-1185">Reference proteome</keyword>
<dbReference type="InterPro" id="IPR042177">
    <property type="entry name" value="Cell/Rod_1"/>
</dbReference>
<comment type="caution">
    <text evidence="7">The sequence shown here is derived from an EMBL/GenBank/DDBJ whole genome shotgun (WGS) entry which is preliminary data.</text>
</comment>
<comment type="similarity">
    <text evidence="1">Belongs to the MreC family.</text>
</comment>
<dbReference type="Proteomes" id="UP001595885">
    <property type="component" value="Unassembled WGS sequence"/>
</dbReference>
<feature type="transmembrane region" description="Helical" evidence="5">
    <location>
        <begin position="12"/>
        <end position="29"/>
    </location>
</feature>
<dbReference type="InterPro" id="IPR007221">
    <property type="entry name" value="MreC"/>
</dbReference>
<protein>
    <recommendedName>
        <fullName evidence="2">Cell shape-determining protein MreC</fullName>
    </recommendedName>
    <alternativeName>
        <fullName evidence="4">Cell shape protein MreC</fullName>
    </alternativeName>
</protein>
<organism evidence="7 8">
    <name type="scientific">Flavobacterium ponti</name>
    <dbReference type="NCBI Taxonomy" id="665133"/>
    <lineage>
        <taxon>Bacteria</taxon>
        <taxon>Pseudomonadati</taxon>
        <taxon>Bacteroidota</taxon>
        <taxon>Flavobacteriia</taxon>
        <taxon>Flavobacteriales</taxon>
        <taxon>Flavobacteriaceae</taxon>
        <taxon>Flavobacterium</taxon>
    </lineage>
</organism>
<dbReference type="Gene3D" id="2.40.10.350">
    <property type="entry name" value="Rod shape-determining protein MreC, domain 2"/>
    <property type="match status" value="1"/>
</dbReference>
<keyword evidence="5" id="KW-1133">Transmembrane helix</keyword>
<reference evidence="8" key="1">
    <citation type="journal article" date="2019" name="Int. J. Syst. Evol. Microbiol.">
        <title>The Global Catalogue of Microorganisms (GCM) 10K type strain sequencing project: providing services to taxonomists for standard genome sequencing and annotation.</title>
        <authorList>
            <consortium name="The Broad Institute Genomics Platform"/>
            <consortium name="The Broad Institute Genome Sequencing Center for Infectious Disease"/>
            <person name="Wu L."/>
            <person name="Ma J."/>
        </authorList>
    </citation>
    <scope>NUCLEOTIDE SEQUENCE [LARGE SCALE GENOMIC DNA]</scope>
    <source>
        <strain evidence="8">CCUG 50349</strain>
    </source>
</reference>
<dbReference type="EMBL" id="JBHSGW010000001">
    <property type="protein sequence ID" value="MFC4738807.1"/>
    <property type="molecule type" value="Genomic_DNA"/>
</dbReference>
<dbReference type="PANTHER" id="PTHR34138:SF1">
    <property type="entry name" value="CELL SHAPE-DETERMINING PROTEIN MREC"/>
    <property type="match status" value="1"/>
</dbReference>
<evidence type="ECO:0000256" key="5">
    <source>
        <dbReference type="SAM" id="Phobius"/>
    </source>
</evidence>
<evidence type="ECO:0000256" key="2">
    <source>
        <dbReference type="ARBA" id="ARBA00013855"/>
    </source>
</evidence>
<evidence type="ECO:0000313" key="8">
    <source>
        <dbReference type="Proteomes" id="UP001595885"/>
    </source>
</evidence>
<keyword evidence="5" id="KW-0472">Membrane</keyword>
<evidence type="ECO:0000313" key="7">
    <source>
        <dbReference type="EMBL" id="MFC4738807.1"/>
    </source>
</evidence>
<dbReference type="RefSeq" id="WP_379738015.1">
    <property type="nucleotide sequence ID" value="NZ_JBHSGW010000001.1"/>
</dbReference>
<dbReference type="Gene3D" id="2.40.10.340">
    <property type="entry name" value="Rod shape-determining protein MreC, domain 1"/>
    <property type="match status" value="1"/>
</dbReference>
<dbReference type="NCBIfam" id="TIGR00219">
    <property type="entry name" value="mreC"/>
    <property type="match status" value="1"/>
</dbReference>
<keyword evidence="3" id="KW-0133">Cell shape</keyword>